<keyword evidence="4" id="KW-0146">Chitin degradation</keyword>
<accession>A0ABV3JPI3</accession>
<keyword evidence="4" id="KW-0624">Polysaccharide degradation</keyword>
<comment type="similarity">
    <text evidence="7">Belongs to the glycosyl hydrolase 18 family.</text>
</comment>
<dbReference type="EC" id="3.2.1.14" evidence="2"/>
<dbReference type="Proteomes" id="UP001552527">
    <property type="component" value="Unassembled WGS sequence"/>
</dbReference>
<organism evidence="9 10">
    <name type="scientific">Streptomyces werraensis</name>
    <dbReference type="NCBI Taxonomy" id="68284"/>
    <lineage>
        <taxon>Bacteria</taxon>
        <taxon>Bacillati</taxon>
        <taxon>Actinomycetota</taxon>
        <taxon>Actinomycetes</taxon>
        <taxon>Kitasatosporales</taxon>
        <taxon>Streptomycetaceae</taxon>
        <taxon>Streptomyces</taxon>
    </lineage>
</organism>
<dbReference type="RefSeq" id="WP_364027760.1">
    <property type="nucleotide sequence ID" value="NZ_JBFATD010000032.1"/>
</dbReference>
<dbReference type="PANTHER" id="PTHR11177">
    <property type="entry name" value="CHITINASE"/>
    <property type="match status" value="1"/>
</dbReference>
<keyword evidence="3 6" id="KW-0378">Hydrolase</keyword>
<gene>
    <name evidence="9" type="ORF">AB0K95_32925</name>
</gene>
<dbReference type="GO" id="GO:0016787">
    <property type="term" value="F:hydrolase activity"/>
    <property type="evidence" value="ECO:0007669"/>
    <property type="project" value="UniProtKB-KW"/>
</dbReference>
<dbReference type="InterPro" id="IPR011583">
    <property type="entry name" value="Chitinase_II/V-like_cat"/>
</dbReference>
<dbReference type="PROSITE" id="PS01095">
    <property type="entry name" value="GH18_1"/>
    <property type="match status" value="1"/>
</dbReference>
<sequence length="553" mass="58532">MGYDTTSADQPGLSQCDGVVTVDERDASTASWHIDGCRADYGNSGGPVFICADICGEELDPVVVGDIARIPADGTLRTSGPLTGLSAWLLYADAADLPFTATYPGNNVGSSDPAHDELRGIPSASNTAPRPNERTAYYTSWSVYANQFYPKHLDTQGIAGKLTTLNYAFENIDPINLTCMEANKAGSSNDNDTTGNDGAGDAWADYQMGFTSDNSVDGSTDTWDQPLKGNFNQLKQLKAKYPNLKVLVSLGGWTYSKYFSDVAATDTSRKKFVSSCIDMYIKGNLPVLDGSPAGGQGAAAGVFDGFDIDWEFPGSTNGHPGNHVSAADTANYTLLLQEFRRELDALGGKHYTLTAAVPSGPGEIAKIQPGSLAGALDMANVMTYDFYGAWNPTGPTNFNSQLTDSAANPDAGAGFSVEDAINAYISGGMPADKLTVGIPLYARGWTGVSDGGTHGLYQSATGPSPAYSLSQQPGVAFYKELRADGKLNAFWMDPTTKSTWAYDGTNWWSVETPQSISYKLQYVASAGLAGVMLYSLEGDDANSTLVNAALGDR</sequence>
<evidence type="ECO:0000256" key="5">
    <source>
        <dbReference type="ARBA" id="ARBA00023295"/>
    </source>
</evidence>
<dbReference type="PANTHER" id="PTHR11177:SF317">
    <property type="entry name" value="CHITINASE 12-RELATED"/>
    <property type="match status" value="1"/>
</dbReference>
<feature type="domain" description="GH18" evidence="8">
    <location>
        <begin position="132"/>
        <end position="553"/>
    </location>
</feature>
<evidence type="ECO:0000313" key="10">
    <source>
        <dbReference type="Proteomes" id="UP001552527"/>
    </source>
</evidence>
<dbReference type="InterPro" id="IPR001223">
    <property type="entry name" value="Glyco_hydro18_cat"/>
</dbReference>
<keyword evidence="5 6" id="KW-0326">Glycosidase</keyword>
<keyword evidence="4" id="KW-0119">Carbohydrate metabolism</keyword>
<dbReference type="Gene3D" id="3.10.50.10">
    <property type="match status" value="1"/>
</dbReference>
<dbReference type="InterPro" id="IPR050314">
    <property type="entry name" value="Glycosyl_Hydrlase_18"/>
</dbReference>
<comment type="caution">
    <text evidence="9">The sequence shown here is derived from an EMBL/GenBank/DDBJ whole genome shotgun (WGS) entry which is preliminary data.</text>
</comment>
<dbReference type="PROSITE" id="PS51910">
    <property type="entry name" value="GH18_2"/>
    <property type="match status" value="1"/>
</dbReference>
<dbReference type="Gene3D" id="3.20.20.80">
    <property type="entry name" value="Glycosidases"/>
    <property type="match status" value="1"/>
</dbReference>
<evidence type="ECO:0000256" key="6">
    <source>
        <dbReference type="RuleBase" id="RU000489"/>
    </source>
</evidence>
<name>A0ABV3JPI3_9ACTN</name>
<evidence type="ECO:0000256" key="4">
    <source>
        <dbReference type="ARBA" id="ARBA00023024"/>
    </source>
</evidence>
<evidence type="ECO:0000256" key="7">
    <source>
        <dbReference type="RuleBase" id="RU004453"/>
    </source>
</evidence>
<evidence type="ECO:0000313" key="9">
    <source>
        <dbReference type="EMBL" id="MEV5250014.1"/>
    </source>
</evidence>
<dbReference type="SUPFAM" id="SSF51445">
    <property type="entry name" value="(Trans)glycosidases"/>
    <property type="match status" value="1"/>
</dbReference>
<dbReference type="InterPro" id="IPR017853">
    <property type="entry name" value="GH"/>
</dbReference>
<dbReference type="InterPro" id="IPR029070">
    <property type="entry name" value="Chitinase_insertion_sf"/>
</dbReference>
<protein>
    <recommendedName>
        <fullName evidence="2">chitinase</fullName>
        <ecNumber evidence="2">3.2.1.14</ecNumber>
    </recommendedName>
</protein>
<dbReference type="Pfam" id="PF00704">
    <property type="entry name" value="Glyco_hydro_18"/>
    <property type="match status" value="1"/>
</dbReference>
<evidence type="ECO:0000256" key="1">
    <source>
        <dbReference type="ARBA" id="ARBA00000822"/>
    </source>
</evidence>
<dbReference type="SMART" id="SM00636">
    <property type="entry name" value="Glyco_18"/>
    <property type="match status" value="1"/>
</dbReference>
<dbReference type="InterPro" id="IPR001579">
    <property type="entry name" value="Glyco_hydro_18_chit_AS"/>
</dbReference>
<reference evidence="9 10" key="1">
    <citation type="submission" date="2024-06" db="EMBL/GenBank/DDBJ databases">
        <title>The Natural Products Discovery Center: Release of the First 8490 Sequenced Strains for Exploring Actinobacteria Biosynthetic Diversity.</title>
        <authorList>
            <person name="Kalkreuter E."/>
            <person name="Kautsar S.A."/>
            <person name="Yang D."/>
            <person name="Bader C.D."/>
            <person name="Teijaro C.N."/>
            <person name="Fluegel L."/>
            <person name="Davis C.M."/>
            <person name="Simpson J.R."/>
            <person name="Lauterbach L."/>
            <person name="Steele A.D."/>
            <person name="Gui C."/>
            <person name="Meng S."/>
            <person name="Li G."/>
            <person name="Viehrig K."/>
            <person name="Ye F."/>
            <person name="Su P."/>
            <person name="Kiefer A.F."/>
            <person name="Nichols A."/>
            <person name="Cepeda A.J."/>
            <person name="Yan W."/>
            <person name="Fan B."/>
            <person name="Jiang Y."/>
            <person name="Adhikari A."/>
            <person name="Zheng C.-J."/>
            <person name="Schuster L."/>
            <person name="Cowan T.M."/>
            <person name="Smanski M.J."/>
            <person name="Chevrette M.G."/>
            <person name="De Carvalho L.P.S."/>
            <person name="Shen B."/>
        </authorList>
    </citation>
    <scope>NUCLEOTIDE SEQUENCE [LARGE SCALE GENOMIC DNA]</scope>
    <source>
        <strain evidence="9 10">NPDC052768</strain>
    </source>
</reference>
<evidence type="ECO:0000259" key="8">
    <source>
        <dbReference type="PROSITE" id="PS51910"/>
    </source>
</evidence>
<dbReference type="CDD" id="cd06548">
    <property type="entry name" value="GH18_chitinase"/>
    <property type="match status" value="1"/>
</dbReference>
<keyword evidence="10" id="KW-1185">Reference proteome</keyword>
<dbReference type="EMBL" id="JBFATE010000028">
    <property type="protein sequence ID" value="MEV5250014.1"/>
    <property type="molecule type" value="Genomic_DNA"/>
</dbReference>
<proteinExistence type="inferred from homology"/>
<evidence type="ECO:0000256" key="3">
    <source>
        <dbReference type="ARBA" id="ARBA00022801"/>
    </source>
</evidence>
<comment type="catalytic activity">
    <reaction evidence="1">
        <text>Random endo-hydrolysis of N-acetyl-beta-D-glucosaminide (1-&gt;4)-beta-linkages in chitin and chitodextrins.</text>
        <dbReference type="EC" id="3.2.1.14"/>
    </reaction>
</comment>
<evidence type="ECO:0000256" key="2">
    <source>
        <dbReference type="ARBA" id="ARBA00012729"/>
    </source>
</evidence>
<dbReference type="SUPFAM" id="SSF54556">
    <property type="entry name" value="Chitinase insertion domain"/>
    <property type="match status" value="1"/>
</dbReference>